<dbReference type="SUPFAM" id="SSF48113">
    <property type="entry name" value="Heme-dependent peroxidases"/>
    <property type="match status" value="1"/>
</dbReference>
<dbReference type="GO" id="GO:0020037">
    <property type="term" value="F:heme binding"/>
    <property type="evidence" value="ECO:0007669"/>
    <property type="project" value="InterPro"/>
</dbReference>
<evidence type="ECO:0000313" key="2">
    <source>
        <dbReference type="EMBL" id="EGZ21641.1"/>
    </source>
</evidence>
<feature type="compositionally biased region" description="Basic and acidic residues" evidence="1">
    <location>
        <begin position="78"/>
        <end position="95"/>
    </location>
</feature>
<feature type="compositionally biased region" description="Low complexity" evidence="1">
    <location>
        <begin position="109"/>
        <end position="118"/>
    </location>
</feature>
<name>G4Z5G3_PHYSP</name>
<feature type="region of interest" description="Disordered" evidence="1">
    <location>
        <begin position="1"/>
        <end position="37"/>
    </location>
</feature>
<dbReference type="Proteomes" id="UP000002640">
    <property type="component" value="Unassembled WGS sequence"/>
</dbReference>
<dbReference type="GO" id="GO:0006979">
    <property type="term" value="P:response to oxidative stress"/>
    <property type="evidence" value="ECO:0007669"/>
    <property type="project" value="InterPro"/>
</dbReference>
<dbReference type="GO" id="GO:0004601">
    <property type="term" value="F:peroxidase activity"/>
    <property type="evidence" value="ECO:0007669"/>
    <property type="project" value="InterPro"/>
</dbReference>
<dbReference type="AlphaFoldDB" id="G4Z5G3"/>
<keyword evidence="3" id="KW-1185">Reference proteome</keyword>
<dbReference type="GeneID" id="20645965"/>
<proteinExistence type="predicted"/>
<evidence type="ECO:0000313" key="3">
    <source>
        <dbReference type="Proteomes" id="UP000002640"/>
    </source>
</evidence>
<sequence>MSTSSGASTARFHCAPPRRTIREGASMPSPSQARAQPARHLRVMGMHNHDTVVLIGGGHIFDEDATSARAGRRRRCKRPTDCDGGAEARRGRELGEVAGGGAGPGGAAEGPQGAVQSC</sequence>
<feature type="region of interest" description="Disordered" evidence="1">
    <location>
        <begin position="75"/>
        <end position="118"/>
    </location>
</feature>
<reference evidence="2 3" key="1">
    <citation type="journal article" date="2006" name="Science">
        <title>Phytophthora genome sequences uncover evolutionary origins and mechanisms of pathogenesis.</title>
        <authorList>
            <person name="Tyler B.M."/>
            <person name="Tripathy S."/>
            <person name="Zhang X."/>
            <person name="Dehal P."/>
            <person name="Jiang R.H."/>
            <person name="Aerts A."/>
            <person name="Arredondo F.D."/>
            <person name="Baxter L."/>
            <person name="Bensasson D."/>
            <person name="Beynon J.L."/>
            <person name="Chapman J."/>
            <person name="Damasceno C.M."/>
            <person name="Dorrance A.E."/>
            <person name="Dou D."/>
            <person name="Dickerman A.W."/>
            <person name="Dubchak I.L."/>
            <person name="Garbelotto M."/>
            <person name="Gijzen M."/>
            <person name="Gordon S.G."/>
            <person name="Govers F."/>
            <person name="Grunwald N.J."/>
            <person name="Huang W."/>
            <person name="Ivors K.L."/>
            <person name="Jones R.W."/>
            <person name="Kamoun S."/>
            <person name="Krampis K."/>
            <person name="Lamour K.H."/>
            <person name="Lee M.K."/>
            <person name="McDonald W.H."/>
            <person name="Medina M."/>
            <person name="Meijer H.J."/>
            <person name="Nordberg E.K."/>
            <person name="Maclean D.J."/>
            <person name="Ospina-Giraldo M.D."/>
            <person name="Morris P.F."/>
            <person name="Phuntumart V."/>
            <person name="Putnam N.H."/>
            <person name="Rash S."/>
            <person name="Rose J.K."/>
            <person name="Sakihama Y."/>
            <person name="Salamov A.A."/>
            <person name="Savidor A."/>
            <person name="Scheuring C.F."/>
            <person name="Smith B.M."/>
            <person name="Sobral B.W."/>
            <person name="Terry A."/>
            <person name="Torto-Alalibo T.A."/>
            <person name="Win J."/>
            <person name="Xu Z."/>
            <person name="Zhang H."/>
            <person name="Grigoriev I.V."/>
            <person name="Rokhsar D.S."/>
            <person name="Boore J.L."/>
        </authorList>
    </citation>
    <scope>NUCLEOTIDE SEQUENCE [LARGE SCALE GENOMIC DNA]</scope>
    <source>
        <strain evidence="2 3">P6497</strain>
    </source>
</reference>
<dbReference type="InterPro" id="IPR010255">
    <property type="entry name" value="Haem_peroxidase_sf"/>
</dbReference>
<dbReference type="KEGG" id="psoj:PHYSODRAFT_329567"/>
<feature type="compositionally biased region" description="Gly residues" evidence="1">
    <location>
        <begin position="97"/>
        <end position="108"/>
    </location>
</feature>
<evidence type="ECO:0000256" key="1">
    <source>
        <dbReference type="SAM" id="MobiDB-lite"/>
    </source>
</evidence>
<dbReference type="InParanoid" id="G4Z5G3"/>
<gene>
    <name evidence="2" type="ORF">PHYSODRAFT_329567</name>
</gene>
<organism evidence="2 3">
    <name type="scientific">Phytophthora sojae (strain P6497)</name>
    <name type="common">Soybean stem and root rot agent</name>
    <name type="synonym">Phytophthora megasperma f. sp. glycines</name>
    <dbReference type="NCBI Taxonomy" id="1094619"/>
    <lineage>
        <taxon>Eukaryota</taxon>
        <taxon>Sar</taxon>
        <taxon>Stramenopiles</taxon>
        <taxon>Oomycota</taxon>
        <taxon>Peronosporomycetes</taxon>
        <taxon>Peronosporales</taxon>
        <taxon>Peronosporaceae</taxon>
        <taxon>Phytophthora</taxon>
    </lineage>
</organism>
<accession>G4Z5G3</accession>
<dbReference type="RefSeq" id="XP_009524358.1">
    <property type="nucleotide sequence ID" value="XM_009526063.1"/>
</dbReference>
<protein>
    <submittedName>
        <fullName evidence="2">Uncharacterized protein</fullName>
    </submittedName>
</protein>
<dbReference type="EMBL" id="JH159153">
    <property type="protein sequence ID" value="EGZ21641.1"/>
    <property type="molecule type" value="Genomic_DNA"/>
</dbReference>